<dbReference type="EMBL" id="JAODAN010000001">
    <property type="protein sequence ID" value="KAK1927025.1"/>
    <property type="molecule type" value="Genomic_DNA"/>
</dbReference>
<feature type="region of interest" description="Disordered" evidence="1">
    <location>
        <begin position="1"/>
        <end position="83"/>
    </location>
</feature>
<feature type="compositionally biased region" description="Basic and acidic residues" evidence="1">
    <location>
        <begin position="38"/>
        <end position="53"/>
    </location>
</feature>
<feature type="compositionally biased region" description="Low complexity" evidence="1">
    <location>
        <begin position="156"/>
        <end position="169"/>
    </location>
</feature>
<feature type="compositionally biased region" description="Low complexity" evidence="1">
    <location>
        <begin position="482"/>
        <end position="497"/>
    </location>
</feature>
<reference evidence="2" key="1">
    <citation type="submission" date="2023-02" db="EMBL/GenBank/DDBJ databases">
        <title>Identification and recombinant expression of a fungal hydrolase from Papiliotrema laurentii that hydrolyzes apple cutin and clears colloidal polyester polyurethane.</title>
        <authorList>
            <consortium name="DOE Joint Genome Institute"/>
            <person name="Roman V.A."/>
            <person name="Bojanowski C."/>
            <person name="Crable B.R."/>
            <person name="Wagner D.N."/>
            <person name="Hung C.S."/>
            <person name="Nadeau L.J."/>
            <person name="Schratz L."/>
            <person name="Haridas S."/>
            <person name="Pangilinan J."/>
            <person name="Lipzen A."/>
            <person name="Na H."/>
            <person name="Yan M."/>
            <person name="Ng V."/>
            <person name="Grigoriev I.V."/>
            <person name="Spatafora J.W."/>
            <person name="Barlow D."/>
            <person name="Biffinger J."/>
            <person name="Kelley-Loughnane N."/>
            <person name="Varaljay V.A."/>
            <person name="Crookes-Goodson W.J."/>
        </authorList>
    </citation>
    <scope>NUCLEOTIDE SEQUENCE</scope>
    <source>
        <strain evidence="2">5307AH</strain>
    </source>
</reference>
<feature type="compositionally biased region" description="Low complexity" evidence="1">
    <location>
        <begin position="179"/>
        <end position="206"/>
    </location>
</feature>
<evidence type="ECO:0000313" key="3">
    <source>
        <dbReference type="Proteomes" id="UP001182556"/>
    </source>
</evidence>
<evidence type="ECO:0000313" key="2">
    <source>
        <dbReference type="EMBL" id="KAK1927025.1"/>
    </source>
</evidence>
<evidence type="ECO:0000256" key="1">
    <source>
        <dbReference type="SAM" id="MobiDB-lite"/>
    </source>
</evidence>
<feature type="region of interest" description="Disordered" evidence="1">
    <location>
        <begin position="387"/>
        <end position="426"/>
    </location>
</feature>
<proteinExistence type="predicted"/>
<feature type="region of interest" description="Disordered" evidence="1">
    <location>
        <begin position="478"/>
        <end position="500"/>
    </location>
</feature>
<keyword evidence="3" id="KW-1185">Reference proteome</keyword>
<organism evidence="2 3">
    <name type="scientific">Papiliotrema laurentii</name>
    <name type="common">Cryptococcus laurentii</name>
    <dbReference type="NCBI Taxonomy" id="5418"/>
    <lineage>
        <taxon>Eukaryota</taxon>
        <taxon>Fungi</taxon>
        <taxon>Dikarya</taxon>
        <taxon>Basidiomycota</taxon>
        <taxon>Agaricomycotina</taxon>
        <taxon>Tremellomycetes</taxon>
        <taxon>Tremellales</taxon>
        <taxon>Rhynchogastremaceae</taxon>
        <taxon>Papiliotrema</taxon>
    </lineage>
</organism>
<feature type="compositionally biased region" description="Basic residues" evidence="1">
    <location>
        <begin position="1"/>
        <end position="10"/>
    </location>
</feature>
<dbReference type="AlphaFoldDB" id="A0AAD9FVT6"/>
<feature type="compositionally biased region" description="Acidic residues" evidence="1">
    <location>
        <begin position="223"/>
        <end position="232"/>
    </location>
</feature>
<comment type="caution">
    <text evidence="2">The sequence shown here is derived from an EMBL/GenBank/DDBJ whole genome shotgun (WGS) entry which is preliminary data.</text>
</comment>
<feature type="region of interest" description="Disordered" evidence="1">
    <location>
        <begin position="154"/>
        <end position="232"/>
    </location>
</feature>
<feature type="compositionally biased region" description="Polar residues" evidence="1">
    <location>
        <begin position="55"/>
        <end position="71"/>
    </location>
</feature>
<feature type="region of interest" description="Disordered" evidence="1">
    <location>
        <begin position="100"/>
        <end position="129"/>
    </location>
</feature>
<gene>
    <name evidence="2" type="ORF">DB88DRAFT_476429</name>
</gene>
<dbReference type="Proteomes" id="UP001182556">
    <property type="component" value="Unassembled WGS sequence"/>
</dbReference>
<name>A0AAD9FVT6_PAPLA</name>
<accession>A0AAD9FVT6</accession>
<sequence length="610" mass="65532">MFRRYTAHPHPHQEPQSPPVGSDSCYGVRSLESLVWADGEKPADEREVEHERFSPTVSDPSPSPGSVQDATGSDDMGAESCASSETMTPMIDHTVLPRLQSPPLLSTTDETLPVGSRPLPPSPNATLHPLDRLAATSSSRDTKIELHRRLSLAHLPTVPSSSPSVPSTPQISDDLEGQSAPSSPASLAFSFTPSMSSVSRTSSPVSGIGYRRSHRSGLGMGMDGDEDDAEGDDLVVPTLSLPSSSLHMSLRLYEGKVEDAVKIGLLGRAGHVGDVIRALHEVKGVELVDMGRGAVGVVKEQRVDAVLLTFASVEQAQRRVNDGYAAFDELLNPSLPKAKEEEVRDLARSYSHRNDWVHVVLPLEPDQVALKSLATIAPILSASTLGVPTLDLGAGDDPTTEKPSAESRAPTPSPPKLGDEPTPMPTVSRAESYFALSTAAESLSPLSLLVQALGCGPRITEASVDNFLSWRGEPENRTPLHSSFTSATSPSSSTYGSQLPMPTVARAQGGREWEAEVSRREALQRRLKHRRRPTARDEYHLDRRRRRSCGPSLFPKNGKGHSRMISSVGLGDAVLGIWGAIKGVRSWKWGLAAAAVIFVGIGWDYLARSV</sequence>
<protein>
    <submittedName>
        <fullName evidence="2">Uncharacterized protein</fullName>
    </submittedName>
</protein>